<dbReference type="EMBL" id="AP025292">
    <property type="protein sequence ID" value="BDC99122.1"/>
    <property type="molecule type" value="Genomic_DNA"/>
</dbReference>
<proteinExistence type="predicted"/>
<keyword evidence="1" id="KW-0472">Membrane</keyword>
<keyword evidence="1" id="KW-0812">Transmembrane</keyword>
<evidence type="ECO:0000313" key="2">
    <source>
        <dbReference type="EMBL" id="BDC99122.1"/>
    </source>
</evidence>
<dbReference type="Proteomes" id="UP001354989">
    <property type="component" value="Chromosome"/>
</dbReference>
<feature type="transmembrane region" description="Helical" evidence="1">
    <location>
        <begin position="20"/>
        <end position="39"/>
    </location>
</feature>
<organism evidence="2 3">
    <name type="scientific">Persicobacter psychrovividus</name>
    <dbReference type="NCBI Taxonomy" id="387638"/>
    <lineage>
        <taxon>Bacteria</taxon>
        <taxon>Pseudomonadati</taxon>
        <taxon>Bacteroidota</taxon>
        <taxon>Cytophagia</taxon>
        <taxon>Cytophagales</taxon>
        <taxon>Persicobacteraceae</taxon>
        <taxon>Persicobacter</taxon>
    </lineage>
</organism>
<protein>
    <submittedName>
        <fullName evidence="2">Uncharacterized protein</fullName>
    </submittedName>
</protein>
<sequence length="124" mass="13955">MAFIFLLKFFIMKVYQSIGYRLAVLSWLLTAGCIAVSIVNESAMWPINGLLSIIFMLIGLIGAAKYQALKQLISAHPQSGIGKKRMNTFLKWEFLMISGYGLLGYLFLAMAIHRTFIEKQPVFG</sequence>
<accession>A0ABM7VDW0</accession>
<feature type="transmembrane region" description="Helical" evidence="1">
    <location>
        <begin position="45"/>
        <end position="64"/>
    </location>
</feature>
<reference evidence="2 3" key="1">
    <citation type="submission" date="2021-12" db="EMBL/GenBank/DDBJ databases">
        <title>Genome sequencing of bacteria with rrn-lacking chromosome and rrn-plasmid.</title>
        <authorList>
            <person name="Anda M."/>
            <person name="Iwasaki W."/>
        </authorList>
    </citation>
    <scope>NUCLEOTIDE SEQUENCE [LARGE SCALE GENOMIC DNA]</scope>
    <source>
        <strain evidence="2 3">NBRC 101262</strain>
    </source>
</reference>
<keyword evidence="1" id="KW-1133">Transmembrane helix</keyword>
<evidence type="ECO:0000313" key="3">
    <source>
        <dbReference type="Proteomes" id="UP001354989"/>
    </source>
</evidence>
<evidence type="ECO:0000256" key="1">
    <source>
        <dbReference type="SAM" id="Phobius"/>
    </source>
</evidence>
<keyword evidence="3" id="KW-1185">Reference proteome</keyword>
<name>A0ABM7VDW0_9BACT</name>
<gene>
    <name evidence="2" type="ORF">PEPS_14030</name>
</gene>
<feature type="transmembrane region" description="Helical" evidence="1">
    <location>
        <begin position="92"/>
        <end position="112"/>
    </location>
</feature>